<dbReference type="EC" id="6.3.4.2" evidence="3"/>
<dbReference type="GO" id="GO:0044210">
    <property type="term" value="P:'de novo' CTP biosynthetic process"/>
    <property type="evidence" value="ECO:0007669"/>
    <property type="project" value="UniProtKB-UniPathway"/>
</dbReference>
<comment type="similarity">
    <text evidence="2">Belongs to the CTP synthase family.</text>
</comment>
<dbReference type="InterPro" id="IPR033828">
    <property type="entry name" value="GATase1_CTP_Synthase"/>
</dbReference>
<evidence type="ECO:0000259" key="17">
    <source>
        <dbReference type="Pfam" id="PF00117"/>
    </source>
</evidence>
<evidence type="ECO:0000256" key="6">
    <source>
        <dbReference type="ARBA" id="ARBA00022741"/>
    </source>
</evidence>
<evidence type="ECO:0000256" key="14">
    <source>
        <dbReference type="ARBA" id="ARBA00075170"/>
    </source>
</evidence>
<dbReference type="UniPathway" id="UPA00159">
    <property type="reaction ID" value="UER00277"/>
</dbReference>
<comment type="pathway">
    <text evidence="1">Pyrimidine metabolism; CTP biosynthesis via de novo pathway; CTP from UDP: step 2/2.</text>
</comment>
<evidence type="ECO:0000256" key="5">
    <source>
        <dbReference type="ARBA" id="ARBA00022723"/>
    </source>
</evidence>
<feature type="domain" description="CTP synthase N-terminal" evidence="18">
    <location>
        <begin position="1"/>
        <end position="237"/>
    </location>
</feature>
<evidence type="ECO:0000256" key="15">
    <source>
        <dbReference type="ARBA" id="ARBA00079941"/>
    </source>
</evidence>
<sequence>MQSMNLKVCIRKMDPYLNVDPGTMSPLQHGEVFVTDDGAESDLDLGHYERFTGINCTRYDSVTAGRIYMNLIERERRGDYLGATVQVIPHVTNLIKDFIYYRANEYDVILCEIGGTVGDIEGQPFFEAIRQVAYEIGKENVVYIHLTLAPYLHSSGELKTKPTQHSVKTLNALGIQPDFIICRTQGICMSPSDKRKIALFCNVKEGNVIEAQDVSNVYQIPVIYKNQELDKKISKLLGYHNLEADVTNWLEITEKVQTLTHTKKKLSVAIIGKYSDLCDAYISINAALKDAGYALGVDVSVQILCARTENLSILSGFDAILIPGGFGLEGIEGKLAAANYARINNIPFLGICLGFQIAVIEFARNVLGLKDASSVEFSPECKDPVICFMHEWKTLEGSVEKRERSSQIGGTMRLGKYTCMLMEGSKARSIYKDAESISERHRHRYEVNPSYLTQLEERGMFFSGYSSMGKDIPEVLELREHPWFLGVQFHPEFRSSVFNPHPLFCSLLEAGLHIKKDR</sequence>
<gene>
    <name evidence="19" type="primary">pyrG</name>
    <name evidence="19" type="ORF">NHE_0833</name>
</gene>
<dbReference type="GO" id="GO:0019856">
    <property type="term" value="P:pyrimidine nucleobase biosynthetic process"/>
    <property type="evidence" value="ECO:0007669"/>
    <property type="project" value="TreeGrafter"/>
</dbReference>
<organism evidence="19 20">
    <name type="scientific">Neorickettsia helminthoeca str. Oregon</name>
    <dbReference type="NCBI Taxonomy" id="1286528"/>
    <lineage>
        <taxon>Bacteria</taxon>
        <taxon>Pseudomonadati</taxon>
        <taxon>Pseudomonadota</taxon>
        <taxon>Alphaproteobacteria</taxon>
        <taxon>Rickettsiales</taxon>
        <taxon>Anaplasmataceae</taxon>
        <taxon>Neorickettsia</taxon>
    </lineage>
</organism>
<dbReference type="InterPro" id="IPR027417">
    <property type="entry name" value="P-loop_NTPase"/>
</dbReference>
<dbReference type="NCBIfam" id="TIGR00337">
    <property type="entry name" value="PyrG"/>
    <property type="match status" value="1"/>
</dbReference>
<dbReference type="CDD" id="cd01746">
    <property type="entry name" value="GATase1_CTP_Synthase"/>
    <property type="match status" value="1"/>
</dbReference>
<dbReference type="Pfam" id="PF00117">
    <property type="entry name" value="GATase"/>
    <property type="match status" value="1"/>
</dbReference>
<evidence type="ECO:0000256" key="8">
    <source>
        <dbReference type="ARBA" id="ARBA00022842"/>
    </source>
</evidence>
<dbReference type="InterPro" id="IPR004468">
    <property type="entry name" value="CTP_synthase"/>
</dbReference>
<dbReference type="HOGENOM" id="CLU_011675_5_0_5"/>
<evidence type="ECO:0000256" key="1">
    <source>
        <dbReference type="ARBA" id="ARBA00005171"/>
    </source>
</evidence>
<keyword evidence="4 19" id="KW-0436">Ligase</keyword>
<accession>X5HMP4</accession>
<keyword evidence="10" id="KW-0665">Pyrimidine biosynthesis</keyword>
<dbReference type="SUPFAM" id="SSF52540">
    <property type="entry name" value="P-loop containing nucleoside triphosphate hydrolases"/>
    <property type="match status" value="1"/>
</dbReference>
<dbReference type="InterPro" id="IPR029062">
    <property type="entry name" value="Class_I_gatase-like"/>
</dbReference>
<evidence type="ECO:0000313" key="20">
    <source>
        <dbReference type="Proteomes" id="UP000023755"/>
    </source>
</evidence>
<dbReference type="EMBL" id="CP007481">
    <property type="protein sequence ID" value="AHX11755.1"/>
    <property type="molecule type" value="Genomic_DNA"/>
</dbReference>
<protein>
    <recommendedName>
        <fullName evidence="13">CTP synthase</fullName>
        <ecNumber evidence="3">6.3.4.2</ecNumber>
    </recommendedName>
    <alternativeName>
        <fullName evidence="15">Cytidine 5'-triphosphate synthase</fullName>
    </alternativeName>
    <alternativeName>
        <fullName evidence="16">Cytidine triphosphate synthetase</fullName>
    </alternativeName>
    <alternativeName>
        <fullName evidence="14">UTP--ammonia ligase</fullName>
    </alternativeName>
</protein>
<dbReference type="PROSITE" id="PS51273">
    <property type="entry name" value="GATASE_TYPE_1"/>
    <property type="match status" value="1"/>
</dbReference>
<evidence type="ECO:0000256" key="9">
    <source>
        <dbReference type="ARBA" id="ARBA00022962"/>
    </source>
</evidence>
<dbReference type="Gene3D" id="3.40.50.880">
    <property type="match status" value="1"/>
</dbReference>
<dbReference type="Proteomes" id="UP000023755">
    <property type="component" value="Chromosome"/>
</dbReference>
<keyword evidence="9" id="KW-0315">Glutamine amidotransferase</keyword>
<dbReference type="InterPro" id="IPR017456">
    <property type="entry name" value="CTP_synthase_N"/>
</dbReference>
<evidence type="ECO:0000256" key="13">
    <source>
        <dbReference type="ARBA" id="ARBA00070745"/>
    </source>
</evidence>
<dbReference type="NCBIfam" id="NF003792">
    <property type="entry name" value="PRK05380.1"/>
    <property type="match status" value="1"/>
</dbReference>
<name>X5HMP4_9RICK</name>
<keyword evidence="20" id="KW-1185">Reference proteome</keyword>
<dbReference type="GO" id="GO:0003883">
    <property type="term" value="F:CTP synthase activity"/>
    <property type="evidence" value="ECO:0007669"/>
    <property type="project" value="UniProtKB-EC"/>
</dbReference>
<dbReference type="AlphaFoldDB" id="X5HMP4"/>
<dbReference type="GO" id="GO:0005524">
    <property type="term" value="F:ATP binding"/>
    <property type="evidence" value="ECO:0007669"/>
    <property type="project" value="UniProtKB-KW"/>
</dbReference>
<dbReference type="STRING" id="1286528.NHE_0833"/>
<reference evidence="19 20" key="1">
    <citation type="submission" date="2014-03" db="EMBL/GenBank/DDBJ databases">
        <title>Sequencing and Comparison of Genomes and Transcriptome Profiles of Human Ehrlichiosis Agents.</title>
        <authorList>
            <person name="Lin M."/>
            <person name="Daugherty S.C."/>
            <person name="Nagaraj S."/>
            <person name="Cheng Z."/>
            <person name="Xiong Q."/>
            <person name="Lin F.-Y."/>
            <person name="Sengamalay N."/>
            <person name="Ott S."/>
            <person name="Godinez A."/>
            <person name="Tallon L.J."/>
            <person name="Sadzewicz L."/>
            <person name="Fraser C.M."/>
            <person name="Dunning Hotopp J.C."/>
            <person name="Rikihisa Y."/>
        </authorList>
    </citation>
    <scope>NUCLEOTIDE SEQUENCE [LARGE SCALE GENOMIC DNA]</scope>
    <source>
        <strain evidence="19 20">Oregon</strain>
    </source>
</reference>
<dbReference type="FunFam" id="3.40.50.300:FF:000009">
    <property type="entry name" value="CTP synthase"/>
    <property type="match status" value="1"/>
</dbReference>
<dbReference type="GO" id="GO:0042802">
    <property type="term" value="F:identical protein binding"/>
    <property type="evidence" value="ECO:0007669"/>
    <property type="project" value="TreeGrafter"/>
</dbReference>
<keyword evidence="5" id="KW-0479">Metal-binding</keyword>
<keyword evidence="7" id="KW-0067">ATP-binding</keyword>
<evidence type="ECO:0000256" key="16">
    <source>
        <dbReference type="ARBA" id="ARBA00083191"/>
    </source>
</evidence>
<evidence type="ECO:0000256" key="10">
    <source>
        <dbReference type="ARBA" id="ARBA00022975"/>
    </source>
</evidence>
<keyword evidence="6" id="KW-0547">Nucleotide-binding</keyword>
<dbReference type="SUPFAM" id="SSF52317">
    <property type="entry name" value="Class I glutamine amidotransferase-like"/>
    <property type="match status" value="1"/>
</dbReference>
<feature type="domain" description="Glutamine amidotransferase" evidence="17">
    <location>
        <begin position="277"/>
        <end position="509"/>
    </location>
</feature>
<evidence type="ECO:0000256" key="3">
    <source>
        <dbReference type="ARBA" id="ARBA00012291"/>
    </source>
</evidence>
<dbReference type="GO" id="GO:0005829">
    <property type="term" value="C:cytosol"/>
    <property type="evidence" value="ECO:0007669"/>
    <property type="project" value="TreeGrafter"/>
</dbReference>
<dbReference type="InterPro" id="IPR017926">
    <property type="entry name" value="GATASE"/>
</dbReference>
<evidence type="ECO:0000256" key="7">
    <source>
        <dbReference type="ARBA" id="ARBA00022840"/>
    </source>
</evidence>
<dbReference type="GO" id="GO:0046872">
    <property type="term" value="F:metal ion binding"/>
    <property type="evidence" value="ECO:0007669"/>
    <property type="project" value="UniProtKB-KW"/>
</dbReference>
<evidence type="ECO:0000256" key="11">
    <source>
        <dbReference type="ARBA" id="ARBA00047781"/>
    </source>
</evidence>
<dbReference type="KEGG" id="nhm:NHE_0833"/>
<dbReference type="FunFam" id="3.40.50.880:FF:000002">
    <property type="entry name" value="CTP synthase"/>
    <property type="match status" value="1"/>
</dbReference>
<dbReference type="PANTHER" id="PTHR11550:SF0">
    <property type="entry name" value="CTP SYNTHASE-RELATED"/>
    <property type="match status" value="1"/>
</dbReference>
<comment type="function">
    <text evidence="12">Catalyzes the ATP-dependent amination of UTP to CTP with either L-glutamine or ammonia as the source of nitrogen. Regulates intracellular CTP levels through interactions with the four ribonucleotide triphosphates.</text>
</comment>
<evidence type="ECO:0000256" key="2">
    <source>
        <dbReference type="ARBA" id="ARBA00007533"/>
    </source>
</evidence>
<comment type="catalytic activity">
    <reaction evidence="11">
        <text>UTP + L-glutamine + ATP + H2O = CTP + L-glutamate + ADP + phosphate + 2 H(+)</text>
        <dbReference type="Rhea" id="RHEA:26426"/>
        <dbReference type="ChEBI" id="CHEBI:15377"/>
        <dbReference type="ChEBI" id="CHEBI:15378"/>
        <dbReference type="ChEBI" id="CHEBI:29985"/>
        <dbReference type="ChEBI" id="CHEBI:30616"/>
        <dbReference type="ChEBI" id="CHEBI:37563"/>
        <dbReference type="ChEBI" id="CHEBI:43474"/>
        <dbReference type="ChEBI" id="CHEBI:46398"/>
        <dbReference type="ChEBI" id="CHEBI:58359"/>
        <dbReference type="ChEBI" id="CHEBI:456216"/>
        <dbReference type="EC" id="6.3.4.2"/>
    </reaction>
</comment>
<dbReference type="PANTHER" id="PTHR11550">
    <property type="entry name" value="CTP SYNTHASE"/>
    <property type="match status" value="1"/>
</dbReference>
<evidence type="ECO:0000259" key="18">
    <source>
        <dbReference type="Pfam" id="PF06418"/>
    </source>
</evidence>
<evidence type="ECO:0000256" key="4">
    <source>
        <dbReference type="ARBA" id="ARBA00022598"/>
    </source>
</evidence>
<dbReference type="CDD" id="cd03113">
    <property type="entry name" value="CTPS_N"/>
    <property type="match status" value="1"/>
</dbReference>
<evidence type="ECO:0000256" key="12">
    <source>
        <dbReference type="ARBA" id="ARBA00059148"/>
    </source>
</evidence>
<keyword evidence="8" id="KW-0460">Magnesium</keyword>
<dbReference type="Gene3D" id="3.40.50.300">
    <property type="entry name" value="P-loop containing nucleotide triphosphate hydrolases"/>
    <property type="match status" value="1"/>
</dbReference>
<proteinExistence type="inferred from homology"/>
<dbReference type="Pfam" id="PF06418">
    <property type="entry name" value="CTP_synth_N"/>
    <property type="match status" value="1"/>
</dbReference>
<evidence type="ECO:0000313" key="19">
    <source>
        <dbReference type="EMBL" id="AHX11755.1"/>
    </source>
</evidence>
<dbReference type="GO" id="GO:0097268">
    <property type="term" value="C:cytoophidium"/>
    <property type="evidence" value="ECO:0007669"/>
    <property type="project" value="UniProtKB-ARBA"/>
</dbReference>